<keyword evidence="3" id="KW-1185">Reference proteome</keyword>
<reference evidence="2 3" key="1">
    <citation type="submission" date="2021-01" db="EMBL/GenBank/DDBJ databases">
        <title>Whole genome shotgun sequence of Planobispora siamensis NBRC 107568.</title>
        <authorList>
            <person name="Komaki H."/>
            <person name="Tamura T."/>
        </authorList>
    </citation>
    <scope>NUCLEOTIDE SEQUENCE [LARGE SCALE GENOMIC DNA]</scope>
    <source>
        <strain evidence="2 3">NBRC 107568</strain>
    </source>
</reference>
<dbReference type="AlphaFoldDB" id="A0A8J3SLH5"/>
<evidence type="ECO:0000313" key="3">
    <source>
        <dbReference type="Proteomes" id="UP000619788"/>
    </source>
</evidence>
<accession>A0A8J3SLH5</accession>
<protein>
    <submittedName>
        <fullName evidence="2">Uncharacterized protein</fullName>
    </submittedName>
</protein>
<comment type="caution">
    <text evidence="2">The sequence shown here is derived from an EMBL/GenBank/DDBJ whole genome shotgun (WGS) entry which is preliminary data.</text>
</comment>
<feature type="compositionally biased region" description="Polar residues" evidence="1">
    <location>
        <begin position="25"/>
        <end position="42"/>
    </location>
</feature>
<feature type="region of interest" description="Disordered" evidence="1">
    <location>
        <begin position="21"/>
        <end position="43"/>
    </location>
</feature>
<name>A0A8J3SLH5_9ACTN</name>
<dbReference type="Proteomes" id="UP000619788">
    <property type="component" value="Unassembled WGS sequence"/>
</dbReference>
<evidence type="ECO:0000313" key="2">
    <source>
        <dbReference type="EMBL" id="GIH95355.1"/>
    </source>
</evidence>
<dbReference type="EMBL" id="BOOJ01000052">
    <property type="protein sequence ID" value="GIH95355.1"/>
    <property type="molecule type" value="Genomic_DNA"/>
</dbReference>
<evidence type="ECO:0000256" key="1">
    <source>
        <dbReference type="SAM" id="MobiDB-lite"/>
    </source>
</evidence>
<sequence>MPKFGAQIDTQQIPVKSLVAEASGTAPSSPATGQQWTDTSASPPVLKVWNGSAWVRADGADLPDGTVTNNKIASGANIALSKLAVDPLARANHTGSQAAATISDFDAAVRASRLDQMTAPTASVNFNGQKITSLGSPTLSTDAATKQYVDDSRAGFAGIKDPVKVAVSTDVTLSAPGATLDGVTMNTGDRFLAYGQSTGTQNGIYIWNGAASAATRAPDADAAGEVLDGTLVAVAEGTRAGGQMVQTATPSGAPGAWTQTWVVFTTSGTTYLAGAGLTLTGNTFDVAAADGSIVVNADNITVGLVPVSKGGTNATTAAAARTNLAAVTAYSADAPALTAGVAANVVHNLGTTDVQVYVREISGGARIHLDEAVVDANTISLKADIAYGSGTLRVVVQAKA</sequence>
<gene>
    <name evidence="2" type="ORF">Psi01_59850</name>
</gene>
<proteinExistence type="predicted"/>
<dbReference type="RefSeq" id="WP_204067452.1">
    <property type="nucleotide sequence ID" value="NZ_BOOJ01000052.1"/>
</dbReference>
<organism evidence="2 3">
    <name type="scientific">Planobispora siamensis</name>
    <dbReference type="NCBI Taxonomy" id="936338"/>
    <lineage>
        <taxon>Bacteria</taxon>
        <taxon>Bacillati</taxon>
        <taxon>Actinomycetota</taxon>
        <taxon>Actinomycetes</taxon>
        <taxon>Streptosporangiales</taxon>
        <taxon>Streptosporangiaceae</taxon>
        <taxon>Planobispora</taxon>
    </lineage>
</organism>